<comment type="cofactor">
    <cofactor evidence="1">
        <name>FAD</name>
        <dbReference type="ChEBI" id="CHEBI:57692"/>
    </cofactor>
</comment>
<dbReference type="KEGG" id="nkf:Nkreftii_000919"/>
<dbReference type="InterPro" id="IPR036188">
    <property type="entry name" value="FAD/NAD-bd_sf"/>
</dbReference>
<evidence type="ECO:0000259" key="6">
    <source>
        <dbReference type="Pfam" id="PF00732"/>
    </source>
</evidence>
<dbReference type="Gene3D" id="3.50.50.60">
    <property type="entry name" value="FAD/NAD(P)-binding domain"/>
    <property type="match status" value="2"/>
</dbReference>
<evidence type="ECO:0000259" key="7">
    <source>
        <dbReference type="Pfam" id="PF05199"/>
    </source>
</evidence>
<dbReference type="InterPro" id="IPR051473">
    <property type="entry name" value="P2Ox-like"/>
</dbReference>
<dbReference type="InterPro" id="IPR007867">
    <property type="entry name" value="GMC_OxRtase_C"/>
</dbReference>
<evidence type="ECO:0000256" key="2">
    <source>
        <dbReference type="ARBA" id="ARBA00010790"/>
    </source>
</evidence>
<keyword evidence="3" id="KW-0285">Flavoprotein</keyword>
<gene>
    <name evidence="8" type="ORF">Nkreftii_000919</name>
</gene>
<feature type="domain" description="Glucose-methanol-choline oxidoreductase N-terminal" evidence="6">
    <location>
        <begin position="238"/>
        <end position="315"/>
    </location>
</feature>
<sequence length="558" mass="61567">MTFTPSTYVNFVSEDTAARERLFLEYIGWREDFDIIIVGSGIGGGVLADDLADRLGSQKRILVLEAGSFLYPTHVYNISRIPNSSLARHFGCDTFWQAGNNGAQNYIGEKPQLNFGGRSIFWSGLIPSIQGWELDYFPLRVRQDLTSGLLDQAGQTMNESTSMGATAQAVVGRLRESSLDADFIIEETPRALHQPYLKPDGTPKDEFFTEGTGVFNTAELLVNQVGLTPGVSHGDGPGLHLLLNHYVEDVQNHGGHLTLVARNTRTGQARFFTAGRVVLAAGSIESPKLLRRSSMFPWLSQDVKDLVGRGLTDHPTSNEITTFVTNIGSIPLGQGDHAKIVFYSRGLRDANNEIRYPFNIEMNLNHEYWHLRENDPEAAPPPLTGGAARIDVKFSFGNCLDENNEVKPAPPFGYVPELAFRNQSWADYLAGSRFPALAGWQKNPEQIWDVLNQVTLRIFSQFQLNGQPAQPADNARYGQGGKGFGWGTVHHAVGSLRMPYRPQVDAPFAGHSVVDEDLRVVGTDRLYVCDMSVMPLSSAANPVRTLVGLALRLSRHLD</sequence>
<dbReference type="Pfam" id="PF00732">
    <property type="entry name" value="GMC_oxred_N"/>
    <property type="match status" value="1"/>
</dbReference>
<protein>
    <submittedName>
        <fullName evidence="8">GMC oxidoreductase</fullName>
    </submittedName>
</protein>
<evidence type="ECO:0000256" key="5">
    <source>
        <dbReference type="ARBA" id="ARBA00023002"/>
    </source>
</evidence>
<dbReference type="GO" id="GO:0050660">
    <property type="term" value="F:flavin adenine dinucleotide binding"/>
    <property type="evidence" value="ECO:0007669"/>
    <property type="project" value="InterPro"/>
</dbReference>
<dbReference type="GO" id="GO:0016614">
    <property type="term" value="F:oxidoreductase activity, acting on CH-OH group of donors"/>
    <property type="evidence" value="ECO:0007669"/>
    <property type="project" value="InterPro"/>
</dbReference>
<dbReference type="PANTHER" id="PTHR42784">
    <property type="entry name" value="PYRANOSE 2-OXIDASE"/>
    <property type="match status" value="1"/>
</dbReference>
<evidence type="ECO:0000256" key="1">
    <source>
        <dbReference type="ARBA" id="ARBA00001974"/>
    </source>
</evidence>
<evidence type="ECO:0000256" key="3">
    <source>
        <dbReference type="ARBA" id="ARBA00022630"/>
    </source>
</evidence>
<evidence type="ECO:0000313" key="8">
    <source>
        <dbReference type="EMBL" id="QPD03145.1"/>
    </source>
</evidence>
<dbReference type="EMBL" id="CP047423">
    <property type="protein sequence ID" value="QPD03145.1"/>
    <property type="molecule type" value="Genomic_DNA"/>
</dbReference>
<dbReference type="Proteomes" id="UP000593737">
    <property type="component" value="Chromosome"/>
</dbReference>
<proteinExistence type="inferred from homology"/>
<dbReference type="AlphaFoldDB" id="A0A7S8FC75"/>
<evidence type="ECO:0000256" key="4">
    <source>
        <dbReference type="ARBA" id="ARBA00022827"/>
    </source>
</evidence>
<reference evidence="8 9" key="1">
    <citation type="journal article" date="2020" name="ISME J.">
        <title>Enrichment and physiological characterization of a novel comammox Nitrospira indicates ammonium inhibition of complete nitrification.</title>
        <authorList>
            <person name="Sakoula D."/>
            <person name="Koch H."/>
            <person name="Frank J."/>
            <person name="Jetten M.S.M."/>
            <person name="van Kessel M.A.H.J."/>
            <person name="Lucker S."/>
        </authorList>
    </citation>
    <scope>NUCLEOTIDE SEQUENCE [LARGE SCALE GENOMIC DNA]</scope>
    <source>
        <strain evidence="8">Comreactor17</strain>
    </source>
</reference>
<evidence type="ECO:0000313" key="9">
    <source>
        <dbReference type="Proteomes" id="UP000593737"/>
    </source>
</evidence>
<organism evidence="8 9">
    <name type="scientific">Candidatus Nitrospira kreftii</name>
    <dbReference type="NCBI Taxonomy" id="2652173"/>
    <lineage>
        <taxon>Bacteria</taxon>
        <taxon>Pseudomonadati</taxon>
        <taxon>Nitrospirota</taxon>
        <taxon>Nitrospiria</taxon>
        <taxon>Nitrospirales</taxon>
        <taxon>Nitrospiraceae</taxon>
        <taxon>Nitrospira</taxon>
    </lineage>
</organism>
<feature type="domain" description="Glucose-methanol-choline oxidoreductase C-terminal" evidence="7">
    <location>
        <begin position="488"/>
        <end position="550"/>
    </location>
</feature>
<accession>A0A7S8FC75</accession>
<comment type="similarity">
    <text evidence="2">Belongs to the GMC oxidoreductase family.</text>
</comment>
<keyword evidence="5" id="KW-0560">Oxidoreductase</keyword>
<dbReference type="InterPro" id="IPR000172">
    <property type="entry name" value="GMC_OxRdtase_N"/>
</dbReference>
<keyword evidence="4" id="KW-0274">FAD</keyword>
<dbReference type="Pfam" id="PF05199">
    <property type="entry name" value="GMC_oxred_C"/>
    <property type="match status" value="1"/>
</dbReference>
<dbReference type="PANTHER" id="PTHR42784:SF1">
    <property type="entry name" value="PYRANOSE 2-OXIDASE"/>
    <property type="match status" value="1"/>
</dbReference>
<name>A0A7S8FC75_9BACT</name>
<dbReference type="SUPFAM" id="SSF51905">
    <property type="entry name" value="FAD/NAD(P)-binding domain"/>
    <property type="match status" value="1"/>
</dbReference>